<dbReference type="Proteomes" id="UP000412365">
    <property type="component" value="Segment"/>
</dbReference>
<evidence type="ECO:0000313" key="1">
    <source>
        <dbReference type="EMBL" id="QGH80361.1"/>
    </source>
</evidence>
<proteinExistence type="predicted"/>
<organism evidence="1 2">
    <name type="scientific">Mycobacterium phage Malthus</name>
    <dbReference type="NCBI Taxonomy" id="2592661"/>
    <lineage>
        <taxon>Viruses</taxon>
        <taxon>Duplodnaviria</taxon>
        <taxon>Heunggongvirae</taxon>
        <taxon>Uroviricota</taxon>
        <taxon>Caudoviricetes</taxon>
        <taxon>Weiservirinae</taxon>
        <taxon>Fionnbharthvirus</taxon>
        <taxon>Fionnbharthvirus fionnbharth</taxon>
    </lineage>
</organism>
<protein>
    <submittedName>
        <fullName evidence="1">Uncharacterized protein</fullName>
    </submittedName>
</protein>
<evidence type="ECO:0000313" key="2">
    <source>
        <dbReference type="Proteomes" id="UP000412365"/>
    </source>
</evidence>
<name>A0A5Q2WRL8_9CAUD</name>
<sequence>MSLVRFLDGPLSGELFDVPDTLGRFVVERLAVDKPVELFDCDELPTERVEYRLMRNPYPDDVERAGAVGEKVGEKCRVILTSTAERDELGGEKHAEYLWRMASEQFDRLCAAEGLVAACKRKLWAGSREDALATEWELVVPQWAAEVTFHVWEAVGAAPDGWRPLL</sequence>
<gene>
    <name evidence="1" type="primary">81</name>
    <name evidence="1" type="ORF">SEA_MALTHUS_81</name>
</gene>
<accession>A0A5Q2WRL8</accession>
<dbReference type="EMBL" id="MN369761">
    <property type="protein sequence ID" value="QGH80361.1"/>
    <property type="molecule type" value="Genomic_DNA"/>
</dbReference>
<reference evidence="1 2" key="1">
    <citation type="submission" date="2019-08" db="EMBL/GenBank/DDBJ databases">
        <authorList>
            <person name="Boehm C.M."/>
            <person name="Ahlbrecht B.C."/>
            <person name="Bau H.M."/>
            <person name="Bodnar H.M."/>
            <person name="Burns G.P."/>
            <person name="Craven C.R."/>
            <person name="Fath Z.K."/>
            <person name="Holm M.B."/>
            <person name="Lula M.B."/>
            <person name="Pastian K.J."/>
            <person name="Popiel J.K."/>
            <person name="Postl L.C."/>
            <person name="Weisbrod J.M."/>
            <person name="Whitman F.C."/>
            <person name="Angstman J.M."/>
            <person name="Zimmerman M.D."/>
            <person name="Fleischacker C.L."/>
            <person name="Molloy S.D."/>
            <person name="Garlena R.A."/>
            <person name="Russell D.A."/>
            <person name="Pope W.H."/>
            <person name="Jacobs-Sera D."/>
            <person name="Hatfull G.F."/>
        </authorList>
    </citation>
    <scope>NUCLEOTIDE SEQUENCE [LARGE SCALE GENOMIC DNA]</scope>
</reference>